<proteinExistence type="predicted"/>
<dbReference type="AlphaFoldDB" id="A0A3P1YVZ5"/>
<reference evidence="1 2" key="1">
    <citation type="submission" date="2018-11" db="EMBL/GenBank/DDBJ databases">
        <title>Genomes From Bacteria Associated with the Canine Oral Cavity: a Test Case for Automated Genome-Based Taxonomic Assignment.</title>
        <authorList>
            <person name="Coil D.A."/>
            <person name="Jospin G."/>
            <person name="Darling A.E."/>
            <person name="Wallis C."/>
            <person name="Davis I.J."/>
            <person name="Harris S."/>
            <person name="Eisen J.A."/>
            <person name="Holcombe L.J."/>
            <person name="O'Flynn C."/>
        </authorList>
    </citation>
    <scope>NUCLEOTIDE SEQUENCE [LARGE SCALE GENOMIC DNA]</scope>
    <source>
        <strain evidence="1 2">OH1426_COT-023</strain>
    </source>
</reference>
<gene>
    <name evidence="1" type="ORF">EII41_06880</name>
</gene>
<evidence type="ECO:0000313" key="1">
    <source>
        <dbReference type="EMBL" id="RRD75231.1"/>
    </source>
</evidence>
<accession>A0A3P1YVZ5</accession>
<dbReference type="RefSeq" id="WP_124789979.1">
    <property type="nucleotide sequence ID" value="NZ_RQYN01000021.1"/>
</dbReference>
<organism evidence="1 2">
    <name type="scientific">Tannerella forsythia</name>
    <name type="common">Bacteroides forsythus</name>
    <dbReference type="NCBI Taxonomy" id="28112"/>
    <lineage>
        <taxon>Bacteria</taxon>
        <taxon>Pseudomonadati</taxon>
        <taxon>Bacteroidota</taxon>
        <taxon>Bacteroidia</taxon>
        <taxon>Bacteroidales</taxon>
        <taxon>Tannerellaceae</taxon>
        <taxon>Tannerella</taxon>
    </lineage>
</organism>
<dbReference type="Proteomes" id="UP000279860">
    <property type="component" value="Unassembled WGS sequence"/>
</dbReference>
<sequence>MRKEIYESIREALLRINAPYAIAHIDVWNQNTLFPEGEVPFPLPAVFIEFVPTDWTHLDFGFYKANQQIRLHIVTEWAGPDAYPGVFDLINEVSWALHNLCGKSFKALQRVASETTHQFDQLLDMVETYQCVGVDEFVKNRMKELGGRG</sequence>
<name>A0A3P1YVZ5_TANFO</name>
<evidence type="ECO:0000313" key="2">
    <source>
        <dbReference type="Proteomes" id="UP000279860"/>
    </source>
</evidence>
<dbReference type="EMBL" id="RQYN01000021">
    <property type="protein sequence ID" value="RRD75231.1"/>
    <property type="molecule type" value="Genomic_DNA"/>
</dbReference>
<comment type="caution">
    <text evidence="1">The sequence shown here is derived from an EMBL/GenBank/DDBJ whole genome shotgun (WGS) entry which is preliminary data.</text>
</comment>
<protein>
    <submittedName>
        <fullName evidence="1">Uncharacterized protein</fullName>
    </submittedName>
</protein>